<accession>A0A9Q0NNF3</accession>
<comment type="caution">
    <text evidence="2">The sequence shown here is derived from an EMBL/GenBank/DDBJ whole genome shotgun (WGS) entry which is preliminary data.</text>
</comment>
<feature type="compositionally biased region" description="Low complexity" evidence="1">
    <location>
        <begin position="42"/>
        <end position="52"/>
    </location>
</feature>
<feature type="compositionally biased region" description="Basic and acidic residues" evidence="1">
    <location>
        <begin position="23"/>
        <end position="41"/>
    </location>
</feature>
<evidence type="ECO:0000313" key="2">
    <source>
        <dbReference type="EMBL" id="KAJ6672999.1"/>
    </source>
</evidence>
<reference evidence="2" key="2">
    <citation type="journal article" date="2023" name="Int. J. Mol. Sci.">
        <title>De Novo Assembly and Annotation of 11 Diverse Shrub Willow (Salix) Genomes Reveals Novel Gene Organization in Sex-Linked Regions.</title>
        <authorList>
            <person name="Hyden B."/>
            <person name="Feng K."/>
            <person name="Yates T.B."/>
            <person name="Jawdy S."/>
            <person name="Cereghino C."/>
            <person name="Smart L.B."/>
            <person name="Muchero W."/>
        </authorList>
    </citation>
    <scope>NUCLEOTIDE SEQUENCE</scope>
    <source>
        <tissue evidence="2">Shoot tip</tissue>
    </source>
</reference>
<feature type="region of interest" description="Disordered" evidence="1">
    <location>
        <begin position="121"/>
        <end position="150"/>
    </location>
</feature>
<feature type="compositionally biased region" description="Polar residues" evidence="1">
    <location>
        <begin position="133"/>
        <end position="150"/>
    </location>
</feature>
<sequence>MDVAATKNGDIATVLAVEGACEGDGKGVDHRSQEMLSKGKDTAQATTSDTASGPVPTNQVIVAEDTNQMVLKPSITGKVGKVDSIEGAVPKQHKDKGKGIMVVAQEHQVVQIERDENIPKAVGRSKRDEPQNCIVNTVASLQSQTSEDGD</sequence>
<dbReference type="AlphaFoldDB" id="A0A9Q0NNF3"/>
<dbReference type="EMBL" id="JAPFFM010000609">
    <property type="protein sequence ID" value="KAJ6672999.1"/>
    <property type="molecule type" value="Genomic_DNA"/>
</dbReference>
<dbReference type="Proteomes" id="UP001151752">
    <property type="component" value="Unassembled WGS sequence"/>
</dbReference>
<gene>
    <name evidence="2" type="ORF">OIU74_026161</name>
</gene>
<name>A0A9Q0NNF3_9ROSI</name>
<reference evidence="2" key="1">
    <citation type="submission" date="2022-11" db="EMBL/GenBank/DDBJ databases">
        <authorList>
            <person name="Hyden B.L."/>
            <person name="Feng K."/>
            <person name="Yates T."/>
            <person name="Jawdy S."/>
            <person name="Smart L.B."/>
            <person name="Muchero W."/>
        </authorList>
    </citation>
    <scope>NUCLEOTIDE SEQUENCE</scope>
    <source>
        <tissue evidence="2">Shoot tip</tissue>
    </source>
</reference>
<proteinExistence type="predicted"/>
<feature type="region of interest" description="Disordered" evidence="1">
    <location>
        <begin position="22"/>
        <end position="56"/>
    </location>
</feature>
<keyword evidence="3" id="KW-1185">Reference proteome</keyword>
<evidence type="ECO:0000256" key="1">
    <source>
        <dbReference type="SAM" id="MobiDB-lite"/>
    </source>
</evidence>
<organism evidence="2 3">
    <name type="scientific">Salix koriyanagi</name>
    <dbReference type="NCBI Taxonomy" id="2511006"/>
    <lineage>
        <taxon>Eukaryota</taxon>
        <taxon>Viridiplantae</taxon>
        <taxon>Streptophyta</taxon>
        <taxon>Embryophyta</taxon>
        <taxon>Tracheophyta</taxon>
        <taxon>Spermatophyta</taxon>
        <taxon>Magnoliopsida</taxon>
        <taxon>eudicotyledons</taxon>
        <taxon>Gunneridae</taxon>
        <taxon>Pentapetalae</taxon>
        <taxon>rosids</taxon>
        <taxon>fabids</taxon>
        <taxon>Malpighiales</taxon>
        <taxon>Salicaceae</taxon>
        <taxon>Saliceae</taxon>
        <taxon>Salix</taxon>
    </lineage>
</organism>
<protein>
    <submittedName>
        <fullName evidence="2">Uncharacterized protein</fullName>
    </submittedName>
</protein>
<feature type="non-terminal residue" evidence="2">
    <location>
        <position position="150"/>
    </location>
</feature>
<evidence type="ECO:0000313" key="3">
    <source>
        <dbReference type="Proteomes" id="UP001151752"/>
    </source>
</evidence>